<keyword evidence="5 7" id="KW-0808">Transferase</keyword>
<dbReference type="RefSeq" id="WP_152158312.1">
    <property type="nucleotide sequence ID" value="NZ_WEHX01000033.1"/>
</dbReference>
<reference evidence="9 10" key="1">
    <citation type="submission" date="2019-10" db="EMBL/GenBank/DDBJ databases">
        <title>Genome diversity of Sutterella seckii.</title>
        <authorList>
            <person name="Chaplin A.V."/>
            <person name="Sokolova S.R."/>
            <person name="Mosin K.A."/>
            <person name="Ivanova E.L."/>
            <person name="Kochetkova T.O."/>
            <person name="Goltsov A.Y."/>
            <person name="Trofimov D.Y."/>
            <person name="Efimov B.A."/>
        </authorList>
    </citation>
    <scope>NUCLEOTIDE SEQUENCE [LARGE SCALE GENOMIC DNA]</scope>
    <source>
        <strain evidence="9 10">ASD393</strain>
    </source>
</reference>
<dbReference type="SUPFAM" id="SSF53383">
    <property type="entry name" value="PLP-dependent transferases"/>
    <property type="match status" value="1"/>
</dbReference>
<evidence type="ECO:0000313" key="10">
    <source>
        <dbReference type="Proteomes" id="UP000430564"/>
    </source>
</evidence>
<dbReference type="GO" id="GO:0030170">
    <property type="term" value="F:pyridoxal phosphate binding"/>
    <property type="evidence" value="ECO:0007669"/>
    <property type="project" value="InterPro"/>
</dbReference>
<name>A0A6I1EK16_9BURK</name>
<dbReference type="PANTHER" id="PTHR11879">
    <property type="entry name" value="ASPARTATE AMINOTRANSFERASE"/>
    <property type="match status" value="1"/>
</dbReference>
<dbReference type="PRINTS" id="PR00799">
    <property type="entry name" value="TRANSAMINASE"/>
</dbReference>
<comment type="similarity">
    <text evidence="2 7">Belongs to the class-I pyridoxal-phosphate-dependent aminotransferase family.</text>
</comment>
<dbReference type="GO" id="GO:0004838">
    <property type="term" value="F:L-tyrosine-2-oxoglutarate transaminase activity"/>
    <property type="evidence" value="ECO:0007669"/>
    <property type="project" value="TreeGrafter"/>
</dbReference>
<dbReference type="FunFam" id="3.40.640.10:FF:000066">
    <property type="entry name" value="Aspartate aminotransferase"/>
    <property type="match status" value="1"/>
</dbReference>
<feature type="domain" description="Aminotransferase class I/classII large" evidence="8">
    <location>
        <begin position="31"/>
        <end position="394"/>
    </location>
</feature>
<comment type="subunit">
    <text evidence="3">Homodimer.</text>
</comment>
<dbReference type="EC" id="2.6.1.-" evidence="7"/>
<evidence type="ECO:0000256" key="4">
    <source>
        <dbReference type="ARBA" id="ARBA00022576"/>
    </source>
</evidence>
<evidence type="ECO:0000259" key="8">
    <source>
        <dbReference type="Pfam" id="PF00155"/>
    </source>
</evidence>
<comment type="cofactor">
    <cofactor evidence="1 7">
        <name>pyridoxal 5'-phosphate</name>
        <dbReference type="ChEBI" id="CHEBI:597326"/>
    </cofactor>
</comment>
<dbReference type="AlphaFoldDB" id="A0A6I1EK16"/>
<evidence type="ECO:0000256" key="2">
    <source>
        <dbReference type="ARBA" id="ARBA00007441"/>
    </source>
</evidence>
<sequence>MLKSDFAALAPMPDDPILGLVELYKKDPRETKVNLGVGVYLNEAGFLPLMECVEEAERRLLERHLPRGYMPMSGMPQYCASVQKLVFGKDHAAVKAGRISTIQTLGGTGALQLAAAFAHQFLGVTQGVVSDPTWGNHIAILKADGLEVGKYAYLKADRSGIDFEAFKAALNALPAKTLVLLHGCCHNPTGFDFSHEEWREVVKILVERDLLPLIDMAYQGFGAGLEEDAFAIRLLADEGVTFLAATSCSKNFGLYGERVGALHIVCDNEKEAQVVTSIMKRIVRQEYSNPPTHGGQIVAEVLGDPELEASWRKEVDGMRARIVGMREALYAAGKAEGLDFSFAIKQHGMFSFTGLGAEEMDLLREKYGVYGVRNGRICIAGLNHRNVEYVAKSLAAVFKARG</sequence>
<dbReference type="InterPro" id="IPR004839">
    <property type="entry name" value="Aminotransferase_I/II_large"/>
</dbReference>
<keyword evidence="4 7" id="KW-0032">Aminotransferase</keyword>
<dbReference type="Gene3D" id="3.90.1150.10">
    <property type="entry name" value="Aspartate Aminotransferase, domain 1"/>
    <property type="match status" value="1"/>
</dbReference>
<dbReference type="GO" id="GO:0005829">
    <property type="term" value="C:cytosol"/>
    <property type="evidence" value="ECO:0007669"/>
    <property type="project" value="TreeGrafter"/>
</dbReference>
<gene>
    <name evidence="9" type="ORF">GBM95_06250</name>
</gene>
<dbReference type="InterPro" id="IPR015422">
    <property type="entry name" value="PyrdxlP-dep_Trfase_small"/>
</dbReference>
<dbReference type="CDD" id="cd00609">
    <property type="entry name" value="AAT_like"/>
    <property type="match status" value="1"/>
</dbReference>
<proteinExistence type="inferred from homology"/>
<dbReference type="EMBL" id="WEHX01000033">
    <property type="protein sequence ID" value="KAB7660257.1"/>
    <property type="molecule type" value="Genomic_DNA"/>
</dbReference>
<evidence type="ECO:0000256" key="3">
    <source>
        <dbReference type="ARBA" id="ARBA00011738"/>
    </source>
</evidence>
<dbReference type="InterPro" id="IPR015424">
    <property type="entry name" value="PyrdxlP-dep_Trfase"/>
</dbReference>
<comment type="caution">
    <text evidence="9">The sequence shown here is derived from an EMBL/GenBank/DDBJ whole genome shotgun (WGS) entry which is preliminary data.</text>
</comment>
<evidence type="ECO:0000256" key="1">
    <source>
        <dbReference type="ARBA" id="ARBA00001933"/>
    </source>
</evidence>
<protein>
    <recommendedName>
        <fullName evidence="7">Aminotransferase</fullName>
        <ecNumber evidence="7">2.6.1.-</ecNumber>
    </recommendedName>
</protein>
<evidence type="ECO:0000256" key="5">
    <source>
        <dbReference type="ARBA" id="ARBA00022679"/>
    </source>
</evidence>
<dbReference type="GO" id="GO:0033585">
    <property type="term" value="P:L-phenylalanine biosynthetic process from chorismate via phenylpyruvate"/>
    <property type="evidence" value="ECO:0007669"/>
    <property type="project" value="TreeGrafter"/>
</dbReference>
<evidence type="ECO:0000256" key="6">
    <source>
        <dbReference type="ARBA" id="ARBA00022898"/>
    </source>
</evidence>
<dbReference type="PROSITE" id="PS00105">
    <property type="entry name" value="AA_TRANSFER_CLASS_1"/>
    <property type="match status" value="1"/>
</dbReference>
<evidence type="ECO:0000313" key="9">
    <source>
        <dbReference type="EMBL" id="KAB7660257.1"/>
    </source>
</evidence>
<keyword evidence="6" id="KW-0663">Pyridoxal phosphate</keyword>
<evidence type="ECO:0000256" key="7">
    <source>
        <dbReference type="RuleBase" id="RU000481"/>
    </source>
</evidence>
<dbReference type="Pfam" id="PF00155">
    <property type="entry name" value="Aminotran_1_2"/>
    <property type="match status" value="1"/>
</dbReference>
<organism evidence="9 10">
    <name type="scientific">Sutterella seckii</name>
    <dbReference type="NCBI Taxonomy" id="1944635"/>
    <lineage>
        <taxon>Bacteria</taxon>
        <taxon>Pseudomonadati</taxon>
        <taxon>Pseudomonadota</taxon>
        <taxon>Betaproteobacteria</taxon>
        <taxon>Burkholderiales</taxon>
        <taxon>Sutterellaceae</taxon>
        <taxon>Sutterella</taxon>
    </lineage>
</organism>
<dbReference type="NCBIfam" id="NF006719">
    <property type="entry name" value="PRK09257.1"/>
    <property type="match status" value="1"/>
</dbReference>
<dbReference type="InterPro" id="IPR004838">
    <property type="entry name" value="NHTrfase_class1_PyrdxlP-BS"/>
</dbReference>
<dbReference type="OrthoDB" id="9766445at2"/>
<accession>A0A6I1EK16</accession>
<dbReference type="GO" id="GO:0042802">
    <property type="term" value="F:identical protein binding"/>
    <property type="evidence" value="ECO:0007669"/>
    <property type="project" value="TreeGrafter"/>
</dbReference>
<dbReference type="PANTHER" id="PTHR11879:SF37">
    <property type="entry name" value="AROMATIC-AMINO-ACID AMINOTRANSFERASE"/>
    <property type="match status" value="1"/>
</dbReference>
<dbReference type="Gene3D" id="3.40.640.10">
    <property type="entry name" value="Type I PLP-dependent aspartate aminotransferase-like (Major domain)"/>
    <property type="match status" value="1"/>
</dbReference>
<dbReference type="InterPro" id="IPR015421">
    <property type="entry name" value="PyrdxlP-dep_Trfase_major"/>
</dbReference>
<dbReference type="Proteomes" id="UP000430564">
    <property type="component" value="Unassembled WGS sequence"/>
</dbReference>
<dbReference type="InterPro" id="IPR000796">
    <property type="entry name" value="Asp_trans"/>
</dbReference>